<dbReference type="OrthoDB" id="10428897at2759"/>
<sequence length="193" mass="22584">MSNNNMELDSESHAVFTRILRGQPNILQTQSKQTDKKSQHKSRFKNFFAKIRKTKRSVITEDAKANELAYMETTKTSVKDRFTLASQLEKKHIIHSEGEFKQDVRDDIPDVSKLNHYIVREDILEEVRKGRYIMEIAPSDLVDFGGQRSYDMTHQLFVQHRGSFIIMFDGRYDLKKPLKEYPQGDVTSECKYS</sequence>
<keyword evidence="2" id="KW-1185">Reference proteome</keyword>
<dbReference type="EMBL" id="CACVKT020009262">
    <property type="protein sequence ID" value="CAC5421177.1"/>
    <property type="molecule type" value="Genomic_DNA"/>
</dbReference>
<protein>
    <submittedName>
        <fullName evidence="1">Uncharacterized protein</fullName>
    </submittedName>
</protein>
<accession>A0A6J8ELF8</accession>
<gene>
    <name evidence="1" type="ORF">MCOR_53319</name>
</gene>
<name>A0A6J8ELF8_MYTCO</name>
<evidence type="ECO:0000313" key="1">
    <source>
        <dbReference type="EMBL" id="CAC5421177.1"/>
    </source>
</evidence>
<dbReference type="Proteomes" id="UP000507470">
    <property type="component" value="Unassembled WGS sequence"/>
</dbReference>
<organism evidence="1 2">
    <name type="scientific">Mytilus coruscus</name>
    <name type="common">Sea mussel</name>
    <dbReference type="NCBI Taxonomy" id="42192"/>
    <lineage>
        <taxon>Eukaryota</taxon>
        <taxon>Metazoa</taxon>
        <taxon>Spiralia</taxon>
        <taxon>Lophotrochozoa</taxon>
        <taxon>Mollusca</taxon>
        <taxon>Bivalvia</taxon>
        <taxon>Autobranchia</taxon>
        <taxon>Pteriomorphia</taxon>
        <taxon>Mytilida</taxon>
        <taxon>Mytiloidea</taxon>
        <taxon>Mytilidae</taxon>
        <taxon>Mytilinae</taxon>
        <taxon>Mytilus</taxon>
    </lineage>
</organism>
<reference evidence="1 2" key="1">
    <citation type="submission" date="2020-06" db="EMBL/GenBank/DDBJ databases">
        <authorList>
            <person name="Li R."/>
            <person name="Bekaert M."/>
        </authorList>
    </citation>
    <scope>NUCLEOTIDE SEQUENCE [LARGE SCALE GENOMIC DNA]</scope>
    <source>
        <strain evidence="2">wild</strain>
    </source>
</reference>
<proteinExistence type="predicted"/>
<dbReference type="AlphaFoldDB" id="A0A6J8ELF8"/>
<evidence type="ECO:0000313" key="2">
    <source>
        <dbReference type="Proteomes" id="UP000507470"/>
    </source>
</evidence>